<dbReference type="InterPro" id="IPR003439">
    <property type="entry name" value="ABC_transporter-like_ATP-bd"/>
</dbReference>
<evidence type="ECO:0000259" key="4">
    <source>
        <dbReference type="PROSITE" id="PS50893"/>
    </source>
</evidence>
<dbReference type="PANTHER" id="PTHR42711">
    <property type="entry name" value="ABC TRANSPORTER ATP-BINDING PROTEIN"/>
    <property type="match status" value="1"/>
</dbReference>
<gene>
    <name evidence="5" type="ORF">L1F29_23520</name>
</gene>
<dbReference type="RefSeq" id="WP_258384491.1">
    <property type="nucleotide sequence ID" value="NZ_CP091430.1"/>
</dbReference>
<dbReference type="Proteomes" id="UP001057877">
    <property type="component" value="Chromosome"/>
</dbReference>
<dbReference type="EMBL" id="CP091430">
    <property type="protein sequence ID" value="UVI28403.1"/>
    <property type="molecule type" value="Genomic_DNA"/>
</dbReference>
<dbReference type="InterPro" id="IPR050763">
    <property type="entry name" value="ABC_transporter_ATP-binding"/>
</dbReference>
<keyword evidence="2" id="KW-0547">Nucleotide-binding</keyword>
<keyword evidence="3 5" id="KW-0067">ATP-binding</keyword>
<dbReference type="SUPFAM" id="SSF52540">
    <property type="entry name" value="P-loop containing nucleoside triphosphate hydrolases"/>
    <property type="match status" value="1"/>
</dbReference>
<dbReference type="InterPro" id="IPR017871">
    <property type="entry name" value="ABC_transporter-like_CS"/>
</dbReference>
<accession>A0ABY5S4I1</accession>
<feature type="domain" description="ABC transporter" evidence="4">
    <location>
        <begin position="6"/>
        <end position="236"/>
    </location>
</feature>
<proteinExistence type="predicted"/>
<dbReference type="PROSITE" id="PS50893">
    <property type="entry name" value="ABC_TRANSPORTER_2"/>
    <property type="match status" value="1"/>
</dbReference>
<protein>
    <submittedName>
        <fullName evidence="5">ATP-binding cassette domain-containing protein</fullName>
    </submittedName>
</protein>
<dbReference type="Gene3D" id="3.40.50.300">
    <property type="entry name" value="P-loop containing nucleotide triphosphate hydrolases"/>
    <property type="match status" value="1"/>
</dbReference>
<dbReference type="SMART" id="SM00382">
    <property type="entry name" value="AAA"/>
    <property type="match status" value="1"/>
</dbReference>
<organism evidence="5 6">
    <name type="scientific">Paenibacillus spongiae</name>
    <dbReference type="NCBI Taxonomy" id="2909671"/>
    <lineage>
        <taxon>Bacteria</taxon>
        <taxon>Bacillati</taxon>
        <taxon>Bacillota</taxon>
        <taxon>Bacilli</taxon>
        <taxon>Bacillales</taxon>
        <taxon>Paenibacillaceae</taxon>
        <taxon>Paenibacillus</taxon>
    </lineage>
</organism>
<dbReference type="PANTHER" id="PTHR42711:SF19">
    <property type="entry name" value="DOXORUBICIN RESISTANCE ATP-BINDING PROTEIN DRRA"/>
    <property type="match status" value="1"/>
</dbReference>
<dbReference type="InterPro" id="IPR027417">
    <property type="entry name" value="P-loop_NTPase"/>
</dbReference>
<evidence type="ECO:0000256" key="3">
    <source>
        <dbReference type="ARBA" id="ARBA00022840"/>
    </source>
</evidence>
<evidence type="ECO:0000256" key="2">
    <source>
        <dbReference type="ARBA" id="ARBA00022741"/>
    </source>
</evidence>
<sequence length="302" mass="33141">MSRWAIEIKGLRKKFGNQVVLDGIDLQVPAGTIYALLGPNAAGKTTLIHILTTLVAADEGSVKVAGYDVAADQLDVKRSISLTGQFAAVDEMLTGEENLRMLCRLSGLTALESRVRTLDLLDHFDLTSAANKRVKTYSGGMRRRLDLAISLVIDRPVLFLDEPTTGLDTSSRRALWDIILKLKERGITVFLTTQYLEEADQLADMIAVIAGGRVQATGTAEELKSRIGGEVIELRDENEEIIRVVPTSGSIRDIRQTLNELISSLPGHTRMSIRKPSMDDVFLALTSRQLEESRHDKSAISG</sequence>
<evidence type="ECO:0000256" key="1">
    <source>
        <dbReference type="ARBA" id="ARBA00022448"/>
    </source>
</evidence>
<evidence type="ECO:0000313" key="5">
    <source>
        <dbReference type="EMBL" id="UVI28403.1"/>
    </source>
</evidence>
<dbReference type="PROSITE" id="PS00211">
    <property type="entry name" value="ABC_TRANSPORTER_1"/>
    <property type="match status" value="1"/>
</dbReference>
<dbReference type="GO" id="GO:0005524">
    <property type="term" value="F:ATP binding"/>
    <property type="evidence" value="ECO:0007669"/>
    <property type="project" value="UniProtKB-KW"/>
</dbReference>
<dbReference type="InterPro" id="IPR003593">
    <property type="entry name" value="AAA+_ATPase"/>
</dbReference>
<dbReference type="Pfam" id="PF00005">
    <property type="entry name" value="ABC_tran"/>
    <property type="match status" value="1"/>
</dbReference>
<name>A0ABY5S4I1_9BACL</name>
<keyword evidence="6" id="KW-1185">Reference proteome</keyword>
<reference evidence="5" key="1">
    <citation type="submission" date="2022-01" db="EMBL/GenBank/DDBJ databases">
        <title>Paenibacillus spongiae sp. nov., isolated from marine sponge.</title>
        <authorList>
            <person name="Li Z."/>
            <person name="Zhang M."/>
        </authorList>
    </citation>
    <scope>NUCLEOTIDE SEQUENCE</scope>
    <source>
        <strain evidence="5">PHS-Z3</strain>
    </source>
</reference>
<evidence type="ECO:0000313" key="6">
    <source>
        <dbReference type="Proteomes" id="UP001057877"/>
    </source>
</evidence>
<keyword evidence="1" id="KW-0813">Transport</keyword>